<evidence type="ECO:0008006" key="4">
    <source>
        <dbReference type="Google" id="ProtNLM"/>
    </source>
</evidence>
<evidence type="ECO:0000256" key="1">
    <source>
        <dbReference type="SAM" id="Phobius"/>
    </source>
</evidence>
<evidence type="ECO:0000313" key="3">
    <source>
        <dbReference type="Proteomes" id="UP001209854"/>
    </source>
</evidence>
<keyword evidence="1" id="KW-0812">Transmembrane</keyword>
<keyword evidence="1" id="KW-0472">Membrane</keyword>
<reference evidence="2 3" key="1">
    <citation type="submission" date="2022-10" db="EMBL/GenBank/DDBJ databases">
        <title>High-quality genome sequences of two octocoral-associated bacteria, Endozoicomonas euniceicola EF212 and Endozoicomonas gorgoniicola PS125.</title>
        <authorList>
            <person name="Chiou Y.-J."/>
            <person name="Chen Y.-H."/>
        </authorList>
    </citation>
    <scope>NUCLEOTIDE SEQUENCE [LARGE SCALE GENOMIC DNA]</scope>
    <source>
        <strain evidence="2 3">PS125</strain>
    </source>
</reference>
<feature type="transmembrane region" description="Helical" evidence="1">
    <location>
        <begin position="21"/>
        <end position="42"/>
    </location>
</feature>
<accession>A0ABT3MYC0</accession>
<dbReference type="RefSeq" id="WP_262564120.1">
    <property type="nucleotide sequence ID" value="NZ_JAPFCC010000001.1"/>
</dbReference>
<sequence length="149" mass="17421">MGIKKRVLISNRKLSLLSRCITVILIFTTGLITAAVSLQYFYQQEVNNYFADGIAREDNLMIQMNRHVLTATGNKKDHFLPLLDNELGAYQSHRFIGWNTNDRGRHSNENMPFVLLYTVSYEKKTTKEFFYYKGFLNPDLTARKVRIFE</sequence>
<name>A0ABT3MYC0_9GAMM</name>
<organism evidence="2 3">
    <name type="scientific">Endozoicomonas gorgoniicola</name>
    <dbReference type="NCBI Taxonomy" id="1234144"/>
    <lineage>
        <taxon>Bacteria</taxon>
        <taxon>Pseudomonadati</taxon>
        <taxon>Pseudomonadota</taxon>
        <taxon>Gammaproteobacteria</taxon>
        <taxon>Oceanospirillales</taxon>
        <taxon>Endozoicomonadaceae</taxon>
        <taxon>Endozoicomonas</taxon>
    </lineage>
</organism>
<evidence type="ECO:0000313" key="2">
    <source>
        <dbReference type="EMBL" id="MCW7554374.1"/>
    </source>
</evidence>
<comment type="caution">
    <text evidence="2">The sequence shown here is derived from an EMBL/GenBank/DDBJ whole genome shotgun (WGS) entry which is preliminary data.</text>
</comment>
<protein>
    <recommendedName>
        <fullName evidence="4">Two-component sensor histidine kinase</fullName>
    </recommendedName>
</protein>
<keyword evidence="3" id="KW-1185">Reference proteome</keyword>
<proteinExistence type="predicted"/>
<dbReference type="EMBL" id="JAPFCC010000001">
    <property type="protein sequence ID" value="MCW7554374.1"/>
    <property type="molecule type" value="Genomic_DNA"/>
</dbReference>
<keyword evidence="1" id="KW-1133">Transmembrane helix</keyword>
<gene>
    <name evidence="2" type="ORF">NX722_17460</name>
</gene>
<dbReference type="Proteomes" id="UP001209854">
    <property type="component" value="Unassembled WGS sequence"/>
</dbReference>